<dbReference type="Proteomes" id="UP000019132">
    <property type="component" value="Unassembled WGS sequence"/>
</dbReference>
<name>K3WBM1_GLOUD</name>
<reference evidence="1" key="3">
    <citation type="submission" date="2014-11" db="UniProtKB">
        <authorList>
            <consortium name="EnsemblProtists"/>
        </authorList>
    </citation>
    <scope>IDENTIFICATION</scope>
    <source>
        <strain evidence="1">DAOM BR144</strain>
    </source>
</reference>
<dbReference type="eggNOG" id="ENOG502T35N">
    <property type="taxonomic scope" value="Eukaryota"/>
</dbReference>
<keyword evidence="2" id="KW-1185">Reference proteome</keyword>
<reference evidence="2" key="1">
    <citation type="journal article" date="2010" name="Genome Biol.">
        <title>Genome sequence of the necrotrophic plant pathogen Pythium ultimum reveals original pathogenicity mechanisms and effector repertoire.</title>
        <authorList>
            <person name="Levesque C.A."/>
            <person name="Brouwer H."/>
            <person name="Cano L."/>
            <person name="Hamilton J.P."/>
            <person name="Holt C."/>
            <person name="Huitema E."/>
            <person name="Raffaele S."/>
            <person name="Robideau G.P."/>
            <person name="Thines M."/>
            <person name="Win J."/>
            <person name="Zerillo M.M."/>
            <person name="Beakes G.W."/>
            <person name="Boore J.L."/>
            <person name="Busam D."/>
            <person name="Dumas B."/>
            <person name="Ferriera S."/>
            <person name="Fuerstenberg S.I."/>
            <person name="Gachon C.M."/>
            <person name="Gaulin E."/>
            <person name="Govers F."/>
            <person name="Grenville-Briggs L."/>
            <person name="Horner N."/>
            <person name="Hostetler J."/>
            <person name="Jiang R.H."/>
            <person name="Johnson J."/>
            <person name="Krajaejun T."/>
            <person name="Lin H."/>
            <person name="Meijer H.J."/>
            <person name="Moore B."/>
            <person name="Morris P."/>
            <person name="Phuntmart V."/>
            <person name="Puiu D."/>
            <person name="Shetty J."/>
            <person name="Stajich J.E."/>
            <person name="Tripathy S."/>
            <person name="Wawra S."/>
            <person name="van West P."/>
            <person name="Whitty B.R."/>
            <person name="Coutinho P.M."/>
            <person name="Henrissat B."/>
            <person name="Martin F."/>
            <person name="Thomas P.D."/>
            <person name="Tyler B.M."/>
            <person name="De Vries R.P."/>
            <person name="Kamoun S."/>
            <person name="Yandell M."/>
            <person name="Tisserat N."/>
            <person name="Buell C.R."/>
        </authorList>
    </citation>
    <scope>NUCLEOTIDE SEQUENCE</scope>
    <source>
        <strain evidence="2">DAOM:BR144</strain>
    </source>
</reference>
<reference evidence="2" key="2">
    <citation type="submission" date="2010-04" db="EMBL/GenBank/DDBJ databases">
        <authorList>
            <person name="Buell R."/>
            <person name="Hamilton J."/>
            <person name="Hostetler J."/>
        </authorList>
    </citation>
    <scope>NUCLEOTIDE SEQUENCE [LARGE SCALE GENOMIC DNA]</scope>
    <source>
        <strain evidence="2">DAOM:BR144</strain>
    </source>
</reference>
<accession>K3WBM1</accession>
<sequence>MSDFTDDEDRQLVQLALGFAAQKKLIMWEQVAALMCQSTHSKDALQQRLKTLKRTHGTDLRNFPPCTRMDEQGYEETHIQVVAVGR</sequence>
<protein>
    <recommendedName>
        <fullName evidence="3">Myb-like domain-containing protein</fullName>
    </recommendedName>
</protein>
<evidence type="ECO:0008006" key="3">
    <source>
        <dbReference type="Google" id="ProtNLM"/>
    </source>
</evidence>
<proteinExistence type="predicted"/>
<dbReference type="EnsemblProtists" id="PYU1_T002362">
    <property type="protein sequence ID" value="PYU1_T002362"/>
    <property type="gene ID" value="PYU1_G002359"/>
</dbReference>
<organism evidence="1 2">
    <name type="scientific">Globisporangium ultimum (strain ATCC 200006 / CBS 805.95 / DAOM BR144)</name>
    <name type="common">Pythium ultimum</name>
    <dbReference type="NCBI Taxonomy" id="431595"/>
    <lineage>
        <taxon>Eukaryota</taxon>
        <taxon>Sar</taxon>
        <taxon>Stramenopiles</taxon>
        <taxon>Oomycota</taxon>
        <taxon>Peronosporomycetes</taxon>
        <taxon>Pythiales</taxon>
        <taxon>Pythiaceae</taxon>
        <taxon>Globisporangium</taxon>
    </lineage>
</organism>
<dbReference type="AlphaFoldDB" id="K3WBM1"/>
<evidence type="ECO:0000313" key="1">
    <source>
        <dbReference type="EnsemblProtists" id="PYU1_T002362"/>
    </source>
</evidence>
<dbReference type="VEuPathDB" id="FungiDB:PYU1_G002359"/>
<dbReference type="OMA" id="QGYEETH"/>
<dbReference type="HOGENOM" id="CLU_2502891_0_0_1"/>
<dbReference type="InParanoid" id="K3WBM1"/>
<evidence type="ECO:0000313" key="2">
    <source>
        <dbReference type="Proteomes" id="UP000019132"/>
    </source>
</evidence>